<dbReference type="SUPFAM" id="SSF50985">
    <property type="entry name" value="RCC1/BLIP-II"/>
    <property type="match status" value="1"/>
</dbReference>
<dbReference type="InterPro" id="IPR051210">
    <property type="entry name" value="Ub_ligase/GEF_domain"/>
</dbReference>
<dbReference type="OrthoDB" id="10256179at2759"/>
<keyword evidence="1" id="KW-0677">Repeat</keyword>
<dbReference type="AlphaFoldDB" id="A0A6P6XYK4"/>
<dbReference type="InParanoid" id="A0A6P6XYK4"/>
<dbReference type="RefSeq" id="XP_027197044.1">
    <property type="nucleotide sequence ID" value="XM_027341243.1"/>
</dbReference>
<keyword evidence="4" id="KW-1185">Reference proteome</keyword>
<feature type="non-terminal residue" evidence="5">
    <location>
        <position position="273"/>
    </location>
</feature>
<dbReference type="PRINTS" id="PR00633">
    <property type="entry name" value="RCCNDNSATION"/>
</dbReference>
<evidence type="ECO:0000313" key="4">
    <source>
        <dbReference type="Proteomes" id="UP000515146"/>
    </source>
</evidence>
<feature type="domain" description="BTB" evidence="3">
    <location>
        <begin position="236"/>
        <end position="273"/>
    </location>
</feature>
<dbReference type="InterPro" id="IPR000210">
    <property type="entry name" value="BTB/POZ_dom"/>
</dbReference>
<name>A0A6P6XYK4_DERPT</name>
<dbReference type="Gene3D" id="2.130.10.30">
    <property type="entry name" value="Regulator of chromosome condensation 1/beta-lactamase-inhibitor protein II"/>
    <property type="match status" value="1"/>
</dbReference>
<organism evidence="4 5">
    <name type="scientific">Dermatophagoides pteronyssinus</name>
    <name type="common">European house dust mite</name>
    <dbReference type="NCBI Taxonomy" id="6956"/>
    <lineage>
        <taxon>Eukaryota</taxon>
        <taxon>Metazoa</taxon>
        <taxon>Ecdysozoa</taxon>
        <taxon>Arthropoda</taxon>
        <taxon>Chelicerata</taxon>
        <taxon>Arachnida</taxon>
        <taxon>Acari</taxon>
        <taxon>Acariformes</taxon>
        <taxon>Sarcoptiformes</taxon>
        <taxon>Astigmata</taxon>
        <taxon>Psoroptidia</taxon>
        <taxon>Analgoidea</taxon>
        <taxon>Pyroglyphidae</taxon>
        <taxon>Dermatophagoidinae</taxon>
        <taxon>Dermatophagoides</taxon>
    </lineage>
</organism>
<dbReference type="KEGG" id="dpte:113791464"/>
<dbReference type="PROSITE" id="PS00626">
    <property type="entry name" value="RCC1_2"/>
    <property type="match status" value="2"/>
</dbReference>
<accession>A0A6P6XYK4</accession>
<dbReference type="PROSITE" id="PS50012">
    <property type="entry name" value="RCC1_3"/>
    <property type="match status" value="2"/>
</dbReference>
<dbReference type="PANTHER" id="PTHR22870">
    <property type="entry name" value="REGULATOR OF CHROMOSOME CONDENSATION"/>
    <property type="match status" value="1"/>
</dbReference>
<evidence type="ECO:0000313" key="5">
    <source>
        <dbReference type="RefSeq" id="XP_027197044.1"/>
    </source>
</evidence>
<dbReference type="InterPro" id="IPR011333">
    <property type="entry name" value="SKP1/BTB/POZ_sf"/>
</dbReference>
<dbReference type="Pfam" id="PF00415">
    <property type="entry name" value="RCC1"/>
    <property type="match status" value="1"/>
</dbReference>
<evidence type="ECO:0000259" key="3">
    <source>
        <dbReference type="PROSITE" id="PS50097"/>
    </source>
</evidence>
<reference evidence="5" key="1">
    <citation type="submission" date="2025-08" db="UniProtKB">
        <authorList>
            <consortium name="RefSeq"/>
        </authorList>
    </citation>
    <scope>IDENTIFICATION</scope>
    <source>
        <strain evidence="5">Airmid</strain>
    </source>
</reference>
<dbReference type="InterPro" id="IPR009091">
    <property type="entry name" value="RCC1/BLIP-II"/>
</dbReference>
<dbReference type="SUPFAM" id="SSF54695">
    <property type="entry name" value="POZ domain"/>
    <property type="match status" value="1"/>
</dbReference>
<feature type="repeat" description="RCC1" evidence="2">
    <location>
        <begin position="65"/>
        <end position="119"/>
    </location>
</feature>
<dbReference type="PANTHER" id="PTHR22870:SF466">
    <property type="entry name" value="ANKYRIN REPEAT-CONTAINING PROTEIN"/>
    <property type="match status" value="1"/>
</dbReference>
<dbReference type="Proteomes" id="UP000515146">
    <property type="component" value="Unplaced"/>
</dbReference>
<dbReference type="Gene3D" id="3.30.710.10">
    <property type="entry name" value="Potassium Channel Kv1.1, Chain A"/>
    <property type="match status" value="1"/>
</dbReference>
<proteinExistence type="predicted"/>
<evidence type="ECO:0000256" key="1">
    <source>
        <dbReference type="ARBA" id="ARBA00022737"/>
    </source>
</evidence>
<gene>
    <name evidence="5" type="primary">LOC113791464</name>
</gene>
<dbReference type="InterPro" id="IPR000408">
    <property type="entry name" value="Reg_chr_condens"/>
</dbReference>
<protein>
    <submittedName>
        <fullName evidence="5">Ultraviolet-B receptor UVR8-like</fullName>
    </submittedName>
</protein>
<feature type="repeat" description="RCC1" evidence="2">
    <location>
        <begin position="16"/>
        <end position="64"/>
    </location>
</feature>
<sequence length="273" mass="30621">MIACGFIHLLLLRQDGNVFALGNNDFFQLPGNSESSFDTLMNTGLKNVKIIACGWRHSLALTNNNQIYSWGRNDSGQLGLGDTNERKKPTLVSFPDGSIDCPIKNIVAGQLHSLFLFEDGQIFGCGYGQHPINDNKQNAKVPTKIPIENVQSVACKNLLNFSLALDQSSHYHAWGWLDNRFSLSHKKLDDQPESFAEASAMVRKSPITFGLTSTVNVLEVNNPISLIGLLNNPDNYDVEFVIDDKRILASKCHLKMVSEYYSRMFSNDWKEYK</sequence>
<dbReference type="PROSITE" id="PS50097">
    <property type="entry name" value="BTB"/>
    <property type="match status" value="1"/>
</dbReference>
<evidence type="ECO:0000256" key="2">
    <source>
        <dbReference type="PROSITE-ProRule" id="PRU00235"/>
    </source>
</evidence>